<feature type="non-terminal residue" evidence="2">
    <location>
        <position position="1"/>
    </location>
</feature>
<feature type="compositionally biased region" description="Basic and acidic residues" evidence="1">
    <location>
        <begin position="1"/>
        <end position="14"/>
    </location>
</feature>
<protein>
    <submittedName>
        <fullName evidence="2">Uncharacterized protein</fullName>
    </submittedName>
</protein>
<sequence length="100" mass="10803">ACKERTEAKNEGDPPRAPAAAAAAAPLPRRQALISTREPPFRPPLAHPPVQPHPPAPPPPRTPLPRPAGLLPPPSPPFPPHAREEVRVDREPTHGVRARR</sequence>
<evidence type="ECO:0000313" key="3">
    <source>
        <dbReference type="Proteomes" id="UP000000768"/>
    </source>
</evidence>
<gene>
    <name evidence="2" type="ORF">SORBI_3005G090200</name>
</gene>
<dbReference type="Proteomes" id="UP000000768">
    <property type="component" value="Chromosome 5"/>
</dbReference>
<dbReference type="Gramene" id="KXG28140">
    <property type="protein sequence ID" value="KXG28140"/>
    <property type="gene ID" value="SORBI_3005G090200"/>
</dbReference>
<organism evidence="2 3">
    <name type="scientific">Sorghum bicolor</name>
    <name type="common">Sorghum</name>
    <name type="synonym">Sorghum vulgare</name>
    <dbReference type="NCBI Taxonomy" id="4558"/>
    <lineage>
        <taxon>Eukaryota</taxon>
        <taxon>Viridiplantae</taxon>
        <taxon>Streptophyta</taxon>
        <taxon>Embryophyta</taxon>
        <taxon>Tracheophyta</taxon>
        <taxon>Spermatophyta</taxon>
        <taxon>Magnoliopsida</taxon>
        <taxon>Liliopsida</taxon>
        <taxon>Poales</taxon>
        <taxon>Poaceae</taxon>
        <taxon>PACMAD clade</taxon>
        <taxon>Panicoideae</taxon>
        <taxon>Andropogonodae</taxon>
        <taxon>Andropogoneae</taxon>
        <taxon>Sorghinae</taxon>
        <taxon>Sorghum</taxon>
    </lineage>
</organism>
<feature type="compositionally biased region" description="Pro residues" evidence="1">
    <location>
        <begin position="41"/>
        <end position="80"/>
    </location>
</feature>
<feature type="region of interest" description="Disordered" evidence="1">
    <location>
        <begin position="1"/>
        <end position="100"/>
    </location>
</feature>
<proteinExistence type="predicted"/>
<reference evidence="2 3" key="1">
    <citation type="journal article" date="2009" name="Nature">
        <title>The Sorghum bicolor genome and the diversification of grasses.</title>
        <authorList>
            <person name="Paterson A.H."/>
            <person name="Bowers J.E."/>
            <person name="Bruggmann R."/>
            <person name="Dubchak I."/>
            <person name="Grimwood J."/>
            <person name="Gundlach H."/>
            <person name="Haberer G."/>
            <person name="Hellsten U."/>
            <person name="Mitros T."/>
            <person name="Poliakov A."/>
            <person name="Schmutz J."/>
            <person name="Spannagl M."/>
            <person name="Tang H."/>
            <person name="Wang X."/>
            <person name="Wicker T."/>
            <person name="Bharti A.K."/>
            <person name="Chapman J."/>
            <person name="Feltus F.A."/>
            <person name="Gowik U."/>
            <person name="Grigoriev I.V."/>
            <person name="Lyons E."/>
            <person name="Maher C.A."/>
            <person name="Martis M."/>
            <person name="Narechania A."/>
            <person name="Otillar R.P."/>
            <person name="Penning B.W."/>
            <person name="Salamov A.A."/>
            <person name="Wang Y."/>
            <person name="Zhang L."/>
            <person name="Carpita N.C."/>
            <person name="Freeling M."/>
            <person name="Gingle A.R."/>
            <person name="Hash C.T."/>
            <person name="Keller B."/>
            <person name="Klein P."/>
            <person name="Kresovich S."/>
            <person name="McCann M.C."/>
            <person name="Ming R."/>
            <person name="Peterson D.G."/>
            <person name="Mehboob-ur-Rahman"/>
            <person name="Ware D."/>
            <person name="Westhoff P."/>
            <person name="Mayer K.F."/>
            <person name="Messing J."/>
            <person name="Rokhsar D.S."/>
        </authorList>
    </citation>
    <scope>NUCLEOTIDE SEQUENCE [LARGE SCALE GENOMIC DNA]</scope>
    <source>
        <strain evidence="3">cv. BTx623</strain>
    </source>
</reference>
<dbReference type="EMBL" id="CM000764">
    <property type="protein sequence ID" value="KXG28140.1"/>
    <property type="molecule type" value="Genomic_DNA"/>
</dbReference>
<feature type="compositionally biased region" description="Basic and acidic residues" evidence="1">
    <location>
        <begin position="81"/>
        <end position="94"/>
    </location>
</feature>
<name>A0A1B6PR56_SORBI</name>
<evidence type="ECO:0000256" key="1">
    <source>
        <dbReference type="SAM" id="MobiDB-lite"/>
    </source>
</evidence>
<evidence type="ECO:0000313" key="2">
    <source>
        <dbReference type="EMBL" id="KXG28140.1"/>
    </source>
</evidence>
<reference evidence="3" key="2">
    <citation type="journal article" date="2018" name="Plant J.">
        <title>The Sorghum bicolor reference genome: improved assembly, gene annotations, a transcriptome atlas, and signatures of genome organization.</title>
        <authorList>
            <person name="McCormick R.F."/>
            <person name="Truong S.K."/>
            <person name="Sreedasyam A."/>
            <person name="Jenkins J."/>
            <person name="Shu S."/>
            <person name="Sims D."/>
            <person name="Kennedy M."/>
            <person name="Amirebrahimi M."/>
            <person name="Weers B.D."/>
            <person name="McKinley B."/>
            <person name="Mattison A."/>
            <person name="Morishige D.T."/>
            <person name="Grimwood J."/>
            <person name="Schmutz J."/>
            <person name="Mullet J.E."/>
        </authorList>
    </citation>
    <scope>NUCLEOTIDE SEQUENCE [LARGE SCALE GENOMIC DNA]</scope>
    <source>
        <strain evidence="3">cv. BTx623</strain>
    </source>
</reference>
<dbReference type="InParanoid" id="A0A1B6PR56"/>
<feature type="compositionally biased region" description="Low complexity" evidence="1">
    <location>
        <begin position="18"/>
        <end position="33"/>
    </location>
</feature>
<accession>A0A1B6PR56</accession>
<dbReference type="AlphaFoldDB" id="A0A1B6PR56"/>
<keyword evidence="3" id="KW-1185">Reference proteome</keyword>